<dbReference type="Gene3D" id="3.10.10.10">
    <property type="entry name" value="HIV Type 1 Reverse Transcriptase, subunit A, domain 1"/>
    <property type="match status" value="1"/>
</dbReference>
<proteinExistence type="predicted"/>
<dbReference type="PANTHER" id="PTHR47331">
    <property type="entry name" value="PHD-TYPE DOMAIN-CONTAINING PROTEIN"/>
    <property type="match status" value="1"/>
</dbReference>
<name>A0ABM4B118_HYDVU</name>
<dbReference type="InterPro" id="IPR043128">
    <property type="entry name" value="Rev_trsase/Diguanyl_cyclase"/>
</dbReference>
<reference evidence="1" key="1">
    <citation type="submission" date="2025-05" db="UniProtKB">
        <authorList>
            <consortium name="RefSeq"/>
        </authorList>
    </citation>
    <scope>NUCLEOTIDE SEQUENCE [LARGE SCALE GENOMIC DNA]</scope>
</reference>
<reference evidence="2" key="2">
    <citation type="submission" date="2025-08" db="UniProtKB">
        <authorList>
            <consortium name="RefSeq"/>
        </authorList>
    </citation>
    <scope>IDENTIFICATION</scope>
</reference>
<dbReference type="Gene3D" id="3.30.70.270">
    <property type="match status" value="1"/>
</dbReference>
<accession>A0ABM4B118</accession>
<protein>
    <submittedName>
        <fullName evidence="2">Uncharacterized protein LOC136074106</fullName>
    </submittedName>
</protein>
<evidence type="ECO:0000313" key="2">
    <source>
        <dbReference type="RefSeq" id="XP_065642479.1"/>
    </source>
</evidence>
<keyword evidence="1" id="KW-1185">Reference proteome</keyword>
<evidence type="ECO:0000313" key="1">
    <source>
        <dbReference type="Proteomes" id="UP001652625"/>
    </source>
</evidence>
<gene>
    <name evidence="2" type="primary">LOC136074106</name>
</gene>
<dbReference type="GeneID" id="136074106"/>
<dbReference type="InterPro" id="IPR043502">
    <property type="entry name" value="DNA/RNA_pol_sf"/>
</dbReference>
<organism evidence="1 2">
    <name type="scientific">Hydra vulgaris</name>
    <name type="common">Hydra</name>
    <name type="synonym">Hydra attenuata</name>
    <dbReference type="NCBI Taxonomy" id="6087"/>
    <lineage>
        <taxon>Eukaryota</taxon>
        <taxon>Metazoa</taxon>
        <taxon>Cnidaria</taxon>
        <taxon>Hydrozoa</taxon>
        <taxon>Hydroidolina</taxon>
        <taxon>Anthoathecata</taxon>
        <taxon>Aplanulata</taxon>
        <taxon>Hydridae</taxon>
        <taxon>Hydra</taxon>
    </lineage>
</organism>
<sequence>MPHRAVIKEDSETTKLRTVFDASAKECGSPSLNDCLHTDPSLQLLLLNVILQNRLQPVCLTGDIKQAFQQIRVDNKDCDVFRFYWVSDLKSKEVITLRFTRIPFGCASSPFILGGVIKQHLLTYEKRMKFRKATRAYMLMI</sequence>
<dbReference type="RefSeq" id="XP_065642479.1">
    <property type="nucleotide sequence ID" value="XM_065786407.1"/>
</dbReference>
<dbReference type="Proteomes" id="UP001652625">
    <property type="component" value="Chromosome 01"/>
</dbReference>
<dbReference type="SUPFAM" id="SSF56672">
    <property type="entry name" value="DNA/RNA polymerases"/>
    <property type="match status" value="1"/>
</dbReference>